<gene>
    <name evidence="2" type="ORF">MM415A01924_0004</name>
    <name evidence="1" type="ORF">MM415B02032_0020</name>
</gene>
<proteinExistence type="predicted"/>
<dbReference type="EMBL" id="MT141167">
    <property type="protein sequence ID" value="QJA55587.1"/>
    <property type="molecule type" value="Genomic_DNA"/>
</dbReference>
<accession>A0A6M3JXH8</accession>
<dbReference type="AlphaFoldDB" id="A0A6M3JXH8"/>
<sequence>MDYRKWIFFRVLHIARVTKGLSVPKKERRSKLFWYRSGLFDGIIMYERR</sequence>
<organism evidence="2">
    <name type="scientific">viral metagenome</name>
    <dbReference type="NCBI Taxonomy" id="1070528"/>
    <lineage>
        <taxon>unclassified sequences</taxon>
        <taxon>metagenomes</taxon>
        <taxon>organismal metagenomes</taxon>
    </lineage>
</organism>
<reference evidence="2" key="1">
    <citation type="submission" date="2020-03" db="EMBL/GenBank/DDBJ databases">
        <title>The deep terrestrial virosphere.</title>
        <authorList>
            <person name="Holmfeldt K."/>
            <person name="Nilsson E."/>
            <person name="Simone D."/>
            <person name="Lopez-Fernandez M."/>
            <person name="Wu X."/>
            <person name="de Brujin I."/>
            <person name="Lundin D."/>
            <person name="Andersson A."/>
            <person name="Bertilsson S."/>
            <person name="Dopson M."/>
        </authorList>
    </citation>
    <scope>NUCLEOTIDE SEQUENCE</scope>
    <source>
        <strain evidence="2">MM415A01924</strain>
        <strain evidence="1">MM415B02032</strain>
    </source>
</reference>
<evidence type="ECO:0000313" key="1">
    <source>
        <dbReference type="EMBL" id="QJA55587.1"/>
    </source>
</evidence>
<dbReference type="EMBL" id="MT142122">
    <property type="protein sequence ID" value="QJA74806.1"/>
    <property type="molecule type" value="Genomic_DNA"/>
</dbReference>
<protein>
    <submittedName>
        <fullName evidence="2">Uncharacterized protein</fullName>
    </submittedName>
</protein>
<evidence type="ECO:0000313" key="2">
    <source>
        <dbReference type="EMBL" id="QJA74806.1"/>
    </source>
</evidence>
<name>A0A6M3JXH8_9ZZZZ</name>